<dbReference type="RefSeq" id="WP_087505288.1">
    <property type="nucleotide sequence ID" value="NZ_BMDX01000005.1"/>
</dbReference>
<proteinExistence type="inferred from homology"/>
<keyword evidence="5" id="KW-1185">Reference proteome</keyword>
<dbReference type="InterPro" id="IPR011059">
    <property type="entry name" value="Metal-dep_hydrolase_composite"/>
</dbReference>
<organism evidence="4 5">
    <name type="scientific">Neiella marina</name>
    <dbReference type="NCBI Taxonomy" id="508461"/>
    <lineage>
        <taxon>Bacteria</taxon>
        <taxon>Pseudomonadati</taxon>
        <taxon>Pseudomonadota</taxon>
        <taxon>Gammaproteobacteria</taxon>
        <taxon>Alteromonadales</taxon>
        <taxon>Echinimonadaceae</taxon>
        <taxon>Neiella</taxon>
    </lineage>
</organism>
<dbReference type="PANTHER" id="PTHR43794:SF11">
    <property type="entry name" value="AMIDOHYDROLASE-RELATED DOMAIN-CONTAINING PROTEIN"/>
    <property type="match status" value="1"/>
</dbReference>
<dbReference type="InterPro" id="IPR006680">
    <property type="entry name" value="Amidohydro-rel"/>
</dbReference>
<dbReference type="Gene3D" id="2.30.40.10">
    <property type="entry name" value="Urease, subunit C, domain 1"/>
    <property type="match status" value="1"/>
</dbReference>
<dbReference type="AlphaFoldDB" id="A0A8J2U3X9"/>
<keyword evidence="2" id="KW-0378">Hydrolase</keyword>
<dbReference type="Pfam" id="PF01979">
    <property type="entry name" value="Amidohydro_1"/>
    <property type="match status" value="1"/>
</dbReference>
<dbReference type="PANTHER" id="PTHR43794">
    <property type="entry name" value="AMINOHYDROLASE SSNA-RELATED"/>
    <property type="match status" value="1"/>
</dbReference>
<evidence type="ECO:0000256" key="1">
    <source>
        <dbReference type="ARBA" id="ARBA00006745"/>
    </source>
</evidence>
<dbReference type="SUPFAM" id="SSF51556">
    <property type="entry name" value="Metallo-dependent hydrolases"/>
    <property type="match status" value="1"/>
</dbReference>
<dbReference type="NCBIfam" id="NF009059">
    <property type="entry name" value="PRK12393.1"/>
    <property type="match status" value="1"/>
</dbReference>
<comment type="caution">
    <text evidence="4">The sequence shown here is derived from an EMBL/GenBank/DDBJ whole genome shotgun (WGS) entry which is preliminary data.</text>
</comment>
<dbReference type="Proteomes" id="UP000619743">
    <property type="component" value="Unassembled WGS sequence"/>
</dbReference>
<evidence type="ECO:0000313" key="4">
    <source>
        <dbReference type="EMBL" id="GGA73091.1"/>
    </source>
</evidence>
<dbReference type="OrthoDB" id="9787621at2"/>
<dbReference type="InterPro" id="IPR050287">
    <property type="entry name" value="MTA/SAH_deaminase"/>
</dbReference>
<accession>A0A8J2U3X9</accession>
<evidence type="ECO:0000313" key="5">
    <source>
        <dbReference type="Proteomes" id="UP000619743"/>
    </source>
</evidence>
<dbReference type="Gene3D" id="3.20.20.140">
    <property type="entry name" value="Metal-dependent hydrolases"/>
    <property type="match status" value="1"/>
</dbReference>
<dbReference type="GO" id="GO:0016810">
    <property type="term" value="F:hydrolase activity, acting on carbon-nitrogen (but not peptide) bonds"/>
    <property type="evidence" value="ECO:0007669"/>
    <property type="project" value="InterPro"/>
</dbReference>
<name>A0A8J2U3X9_9GAMM</name>
<sequence length="454" mass="49752">MQAIFIDNIQYLIDGSGNSAATSPAGYGMRIVNGHIESVGASVLPQPGDQHIDASGLVIYPGWVNTHHHLFQSVLKGLAVGINERLFGWLNQVTFPRVDRVTEQTLRAGVRLGLAELLLSGTTTCADHHYIYHRALDPVMADLLFDEAEQLGMRLVLCRGGQLQQQVNRDYPSRTQPETMVQYQNDIKRLTQLYHQSSGDAMRRIVVAPNTPTFSMTPNELKSLADFARGLGLRMHSHLSETENYVEFCQQTHGCLPVEFVNQHGWLGDDVWFAHMVHVTEQEFELLGATQTGIAHCPASNGRLGSGIAPIWQMQQAGANISVGVDGAASNEQASMLAELRLAWLIQRAATRRPDHITVEQVVRWGSAGGAKVLGLDQVGQLKPGMAADLTMYRLDHVAHLGLHEPIYGPIISGQATPAMVMCQGNVVVKDGEIPNLDMQSLTESVRQATQHLA</sequence>
<dbReference type="InterPro" id="IPR032466">
    <property type="entry name" value="Metal_Hydrolase"/>
</dbReference>
<comment type="similarity">
    <text evidence="1">Belongs to the metallo-dependent hydrolases superfamily. ATZ/TRZ family.</text>
</comment>
<protein>
    <submittedName>
        <fullName evidence="4">8-oxoguanine deaminase</fullName>
    </submittedName>
</protein>
<dbReference type="CDD" id="cd01298">
    <property type="entry name" value="ATZ_TRZ_like"/>
    <property type="match status" value="1"/>
</dbReference>
<dbReference type="EMBL" id="BMDX01000005">
    <property type="protein sequence ID" value="GGA73091.1"/>
    <property type="molecule type" value="Genomic_DNA"/>
</dbReference>
<dbReference type="SUPFAM" id="SSF51338">
    <property type="entry name" value="Composite domain of metallo-dependent hydrolases"/>
    <property type="match status" value="1"/>
</dbReference>
<reference evidence="5" key="1">
    <citation type="journal article" date="2019" name="Int. J. Syst. Evol. Microbiol.">
        <title>The Global Catalogue of Microorganisms (GCM) 10K type strain sequencing project: providing services to taxonomists for standard genome sequencing and annotation.</title>
        <authorList>
            <consortium name="The Broad Institute Genomics Platform"/>
            <consortium name="The Broad Institute Genome Sequencing Center for Infectious Disease"/>
            <person name="Wu L."/>
            <person name="Ma J."/>
        </authorList>
    </citation>
    <scope>NUCLEOTIDE SEQUENCE [LARGE SCALE GENOMIC DNA]</scope>
    <source>
        <strain evidence="5">CGMCC 1.10130</strain>
    </source>
</reference>
<gene>
    <name evidence="4" type="ORF">GCM10011369_13520</name>
</gene>
<evidence type="ECO:0000256" key="2">
    <source>
        <dbReference type="ARBA" id="ARBA00022801"/>
    </source>
</evidence>
<feature type="domain" description="Amidohydrolase-related" evidence="3">
    <location>
        <begin position="58"/>
        <end position="428"/>
    </location>
</feature>
<evidence type="ECO:0000259" key="3">
    <source>
        <dbReference type="Pfam" id="PF01979"/>
    </source>
</evidence>